<protein>
    <submittedName>
        <fullName evidence="1">AAA family ATPase</fullName>
    </submittedName>
</protein>
<organism evidence="1 2">
    <name type="scientific">Paenibacillus phytorum</name>
    <dbReference type="NCBI Taxonomy" id="2654977"/>
    <lineage>
        <taxon>Bacteria</taxon>
        <taxon>Bacillati</taxon>
        <taxon>Bacillota</taxon>
        <taxon>Bacilli</taxon>
        <taxon>Bacillales</taxon>
        <taxon>Paenibacillaceae</taxon>
        <taxon>Paenibacillus</taxon>
    </lineage>
</organism>
<comment type="caution">
    <text evidence="1">The sequence shown here is derived from an EMBL/GenBank/DDBJ whole genome shotgun (WGS) entry which is preliminary data.</text>
</comment>
<accession>A0ABX1XR84</accession>
<evidence type="ECO:0000313" key="2">
    <source>
        <dbReference type="Proteomes" id="UP000616779"/>
    </source>
</evidence>
<dbReference type="SUPFAM" id="SSF52540">
    <property type="entry name" value="P-loop containing nucleoside triphosphate hydrolases"/>
    <property type="match status" value="1"/>
</dbReference>
<reference evidence="1 2" key="1">
    <citation type="submission" date="2019-10" db="EMBL/GenBank/DDBJ databases">
        <title>Description of Paenibacillus terrestris sp. nov.</title>
        <authorList>
            <person name="Carlier A."/>
            <person name="Qi S."/>
        </authorList>
    </citation>
    <scope>NUCLEOTIDE SEQUENCE [LARGE SCALE GENOMIC DNA]</scope>
    <source>
        <strain evidence="1 2">LMG 31458</strain>
    </source>
</reference>
<dbReference type="Proteomes" id="UP000616779">
    <property type="component" value="Unassembled WGS sequence"/>
</dbReference>
<gene>
    <name evidence="1" type="ORF">GC098_06350</name>
</gene>
<dbReference type="Gene3D" id="3.40.50.300">
    <property type="entry name" value="P-loop containing nucleotide triphosphate hydrolases"/>
    <property type="match status" value="1"/>
</dbReference>
<evidence type="ECO:0000313" key="1">
    <source>
        <dbReference type="EMBL" id="NOU71055.1"/>
    </source>
</evidence>
<dbReference type="EMBL" id="WHOA01000039">
    <property type="protein sequence ID" value="NOU71055.1"/>
    <property type="molecule type" value="Genomic_DNA"/>
</dbReference>
<keyword evidence="2" id="KW-1185">Reference proteome</keyword>
<proteinExistence type="predicted"/>
<dbReference type="Pfam" id="PF13671">
    <property type="entry name" value="AAA_33"/>
    <property type="match status" value="1"/>
</dbReference>
<sequence>MQGKDKKQIIYLISGPIGVGKSTTSKELARNVKQCVLIEGDDLLHMFKGELQPSWEERLSLTWENILALTRTFIHHNLNVIIDFVVEDELDWFCKRLSDLNVELKYVVLRADKEKLIERLSIRGDVDSLERSLFLLNKLDMLPSNNQFIYDTTLKQSKEIVEEIISNSSFNVFIKP</sequence>
<dbReference type="InterPro" id="IPR027417">
    <property type="entry name" value="P-loop_NTPase"/>
</dbReference>
<name>A0ABX1XR84_9BACL</name>